<dbReference type="Proteomes" id="UP000481252">
    <property type="component" value="Unassembled WGS sequence"/>
</dbReference>
<keyword evidence="2" id="KW-0808">Transferase</keyword>
<evidence type="ECO:0000313" key="3">
    <source>
        <dbReference type="Proteomes" id="UP000481252"/>
    </source>
</evidence>
<dbReference type="SUPFAM" id="SSF55729">
    <property type="entry name" value="Acyl-CoA N-acyltransferases (Nat)"/>
    <property type="match status" value="1"/>
</dbReference>
<dbReference type="GO" id="GO:0016747">
    <property type="term" value="F:acyltransferase activity, transferring groups other than amino-acyl groups"/>
    <property type="evidence" value="ECO:0007669"/>
    <property type="project" value="InterPro"/>
</dbReference>
<feature type="domain" description="N-acetyltransferase" evidence="1">
    <location>
        <begin position="3"/>
        <end position="161"/>
    </location>
</feature>
<dbReference type="PROSITE" id="PS51186">
    <property type="entry name" value="GNAT"/>
    <property type="match status" value="1"/>
</dbReference>
<dbReference type="Pfam" id="PF00583">
    <property type="entry name" value="Acetyltransf_1"/>
    <property type="match status" value="1"/>
</dbReference>
<organism evidence="2 3">
    <name type="scientific">Mesorhizobium zhangyense</name>
    <dbReference type="NCBI Taxonomy" id="1776730"/>
    <lineage>
        <taxon>Bacteria</taxon>
        <taxon>Pseudomonadati</taxon>
        <taxon>Pseudomonadota</taxon>
        <taxon>Alphaproteobacteria</taxon>
        <taxon>Hyphomicrobiales</taxon>
        <taxon>Phyllobacteriaceae</taxon>
        <taxon>Mesorhizobium</taxon>
    </lineage>
</organism>
<comment type="caution">
    <text evidence="2">The sequence shown here is derived from an EMBL/GenBank/DDBJ whole genome shotgun (WGS) entry which is preliminary data.</text>
</comment>
<gene>
    <name evidence="2" type="ORF">G6N74_20775</name>
</gene>
<protein>
    <submittedName>
        <fullName evidence="2">GNAT family N-acetyltransferase</fullName>
    </submittedName>
</protein>
<proteinExistence type="predicted"/>
<reference evidence="2 3" key="1">
    <citation type="submission" date="2020-02" db="EMBL/GenBank/DDBJ databases">
        <title>Genome sequence of the type strain CGMCC 1.15528 of Mesorhizobium zhangyense.</title>
        <authorList>
            <person name="Gao J."/>
            <person name="Sun J."/>
        </authorList>
    </citation>
    <scope>NUCLEOTIDE SEQUENCE [LARGE SCALE GENOMIC DNA]</scope>
    <source>
        <strain evidence="2 3">CGMCC 1.15528</strain>
    </source>
</reference>
<evidence type="ECO:0000313" key="2">
    <source>
        <dbReference type="EMBL" id="NGN43509.1"/>
    </source>
</evidence>
<dbReference type="EMBL" id="JAAKZG010000010">
    <property type="protein sequence ID" value="NGN43509.1"/>
    <property type="molecule type" value="Genomic_DNA"/>
</dbReference>
<dbReference type="InterPro" id="IPR016181">
    <property type="entry name" value="Acyl_CoA_acyltransferase"/>
</dbReference>
<keyword evidence="3" id="KW-1185">Reference proteome</keyword>
<sequence length="171" mass="18674">MNIVLRPLKLSDWHLVASIELDAEQERFAGGDMDAIFLALQTSNFSEALHPFAIVADADVVGFYVLREGPALPAWASKDAVTLHSFRVSRSQQGKGYGTVGLKLAARWIAANRPEIQQLMLTVNADNPDASALYLHCGFRATGVIFKGRIGQERVLACEIDALSRHSGQPE</sequence>
<name>A0A7C9VEP5_9HYPH</name>
<dbReference type="InterPro" id="IPR000182">
    <property type="entry name" value="GNAT_dom"/>
</dbReference>
<accession>A0A7C9VEP5</accession>
<evidence type="ECO:0000259" key="1">
    <source>
        <dbReference type="PROSITE" id="PS51186"/>
    </source>
</evidence>
<dbReference type="Gene3D" id="3.40.630.30">
    <property type="match status" value="1"/>
</dbReference>
<dbReference type="RefSeq" id="WP_165119934.1">
    <property type="nucleotide sequence ID" value="NZ_JAAKZG010000010.1"/>
</dbReference>
<dbReference type="AlphaFoldDB" id="A0A7C9VEP5"/>